<name>A0A344UAG5_9ACTN</name>
<proteinExistence type="predicted"/>
<organism evidence="2 3">
    <name type="scientific">Streptomyces globosus</name>
    <dbReference type="NCBI Taxonomy" id="68209"/>
    <lineage>
        <taxon>Bacteria</taxon>
        <taxon>Bacillati</taxon>
        <taxon>Actinomycetota</taxon>
        <taxon>Actinomycetes</taxon>
        <taxon>Kitasatosporales</taxon>
        <taxon>Streptomycetaceae</taxon>
        <taxon>Streptomyces</taxon>
    </lineage>
</organism>
<dbReference type="RefSeq" id="WP_114059050.1">
    <property type="nucleotide sequence ID" value="NZ_CP030863.1"/>
</dbReference>
<evidence type="ECO:0000256" key="1">
    <source>
        <dbReference type="SAM" id="MobiDB-lite"/>
    </source>
</evidence>
<dbReference type="AlphaFoldDB" id="A0A344UAG5"/>
<geneLocation type="plasmid" evidence="2 3">
    <name>unnamed1</name>
</geneLocation>
<evidence type="ECO:0000313" key="2">
    <source>
        <dbReference type="EMBL" id="AXE27886.1"/>
    </source>
</evidence>
<reference evidence="2 3" key="1">
    <citation type="submission" date="2018-01" db="EMBL/GenBank/DDBJ databases">
        <title>Draft genome Sequence of streptomyces globosus LZH-48.</title>
        <authorList>
            <person name="Ran K."/>
            <person name="Li Z."/>
            <person name="Wei S."/>
            <person name="Dong R."/>
        </authorList>
    </citation>
    <scope>NUCLEOTIDE SEQUENCE [LARGE SCALE GENOMIC DNA]</scope>
    <source>
        <strain evidence="2 3">LZH-48</strain>
        <plasmid evidence="2 3">unnamed1</plasmid>
    </source>
</reference>
<keyword evidence="3" id="KW-1185">Reference proteome</keyword>
<feature type="region of interest" description="Disordered" evidence="1">
    <location>
        <begin position="147"/>
        <end position="172"/>
    </location>
</feature>
<keyword evidence="2" id="KW-0614">Plasmid</keyword>
<sequence>MGSNHLISDEETRKIAEGFLASSPWLGDVTWAENIIIGTDAANHAGFDGQFPKDAQLAEGQKWSWTVRFTDPAGSEKSLSHETVLAGLTRIVYGDHDSPDGWSYIGIRQWFTEPAAERKRLALSAADHSRICQKALYDKIVYEPRTDGFPRSDWFQDQRGPGAEPLNGAEGQ</sequence>
<dbReference type="EMBL" id="CP030863">
    <property type="protein sequence ID" value="AXE27886.1"/>
    <property type="molecule type" value="Genomic_DNA"/>
</dbReference>
<protein>
    <submittedName>
        <fullName evidence="2">Uncharacterized protein</fullName>
    </submittedName>
</protein>
<evidence type="ECO:0000313" key="3">
    <source>
        <dbReference type="Proteomes" id="UP000252004"/>
    </source>
</evidence>
<dbReference type="KEGG" id="sgz:C0216_30705"/>
<feature type="compositionally biased region" description="Basic and acidic residues" evidence="1">
    <location>
        <begin position="147"/>
        <end position="156"/>
    </location>
</feature>
<dbReference type="Proteomes" id="UP000252004">
    <property type="component" value="Plasmid unnamed1"/>
</dbReference>
<dbReference type="OrthoDB" id="4260255at2"/>
<gene>
    <name evidence="2" type="ORF">C0216_30705</name>
</gene>
<accession>A0A344UAG5</accession>